<keyword evidence="5" id="KW-0804">Transcription</keyword>
<evidence type="ECO:0000313" key="9">
    <source>
        <dbReference type="Proteomes" id="UP001597557"/>
    </source>
</evidence>
<evidence type="ECO:0000259" key="6">
    <source>
        <dbReference type="Pfam" id="PF04542"/>
    </source>
</evidence>
<comment type="similarity">
    <text evidence="1">Belongs to the sigma-70 factor family. ECF subfamily.</text>
</comment>
<dbReference type="InterPro" id="IPR036388">
    <property type="entry name" value="WH-like_DNA-bd_sf"/>
</dbReference>
<name>A0ABW5YD33_9SPHI</name>
<evidence type="ECO:0000256" key="2">
    <source>
        <dbReference type="ARBA" id="ARBA00023015"/>
    </source>
</evidence>
<protein>
    <submittedName>
        <fullName evidence="8">RNA polymerase sigma factor</fullName>
    </submittedName>
</protein>
<organism evidence="8 9">
    <name type="scientific">Mucilaginibacter ximonensis</name>
    <dbReference type="NCBI Taxonomy" id="538021"/>
    <lineage>
        <taxon>Bacteria</taxon>
        <taxon>Pseudomonadati</taxon>
        <taxon>Bacteroidota</taxon>
        <taxon>Sphingobacteriia</taxon>
        <taxon>Sphingobacteriales</taxon>
        <taxon>Sphingobacteriaceae</taxon>
        <taxon>Mucilaginibacter</taxon>
    </lineage>
</organism>
<accession>A0ABW5YD33</accession>
<evidence type="ECO:0000313" key="8">
    <source>
        <dbReference type="EMBL" id="MFD2872717.1"/>
    </source>
</evidence>
<dbReference type="PANTHER" id="PTHR43133:SF8">
    <property type="entry name" value="RNA POLYMERASE SIGMA FACTOR HI_1459-RELATED"/>
    <property type="match status" value="1"/>
</dbReference>
<evidence type="ECO:0000256" key="3">
    <source>
        <dbReference type="ARBA" id="ARBA00023082"/>
    </source>
</evidence>
<dbReference type="Gene3D" id="1.10.1740.10">
    <property type="match status" value="1"/>
</dbReference>
<dbReference type="InterPro" id="IPR013249">
    <property type="entry name" value="RNA_pol_sigma70_r4_t2"/>
</dbReference>
<reference evidence="9" key="1">
    <citation type="journal article" date="2019" name="Int. J. Syst. Evol. Microbiol.">
        <title>The Global Catalogue of Microorganisms (GCM) 10K type strain sequencing project: providing services to taxonomists for standard genome sequencing and annotation.</title>
        <authorList>
            <consortium name="The Broad Institute Genomics Platform"/>
            <consortium name="The Broad Institute Genome Sequencing Center for Infectious Disease"/>
            <person name="Wu L."/>
            <person name="Ma J."/>
        </authorList>
    </citation>
    <scope>NUCLEOTIDE SEQUENCE [LARGE SCALE GENOMIC DNA]</scope>
    <source>
        <strain evidence="9">KCTC 22437</strain>
    </source>
</reference>
<dbReference type="InterPro" id="IPR039425">
    <property type="entry name" value="RNA_pol_sigma-70-like"/>
</dbReference>
<dbReference type="PANTHER" id="PTHR43133">
    <property type="entry name" value="RNA POLYMERASE ECF-TYPE SIGMA FACTO"/>
    <property type="match status" value="1"/>
</dbReference>
<dbReference type="InterPro" id="IPR013325">
    <property type="entry name" value="RNA_pol_sigma_r2"/>
</dbReference>
<feature type="domain" description="RNA polymerase sigma factor 70 region 4 type 2" evidence="7">
    <location>
        <begin position="124"/>
        <end position="174"/>
    </location>
</feature>
<comment type="caution">
    <text evidence="8">The sequence shown here is derived from an EMBL/GenBank/DDBJ whole genome shotgun (WGS) entry which is preliminary data.</text>
</comment>
<dbReference type="InterPro" id="IPR014284">
    <property type="entry name" value="RNA_pol_sigma-70_dom"/>
</dbReference>
<dbReference type="InterPro" id="IPR013324">
    <property type="entry name" value="RNA_pol_sigma_r3/r4-like"/>
</dbReference>
<gene>
    <name evidence="8" type="ORF">ACFS5N_09575</name>
</gene>
<keyword evidence="9" id="KW-1185">Reference proteome</keyword>
<dbReference type="RefSeq" id="WP_377184686.1">
    <property type="nucleotide sequence ID" value="NZ_JBHUPD010000002.1"/>
</dbReference>
<evidence type="ECO:0000256" key="1">
    <source>
        <dbReference type="ARBA" id="ARBA00010641"/>
    </source>
</evidence>
<keyword evidence="2" id="KW-0805">Transcription regulation</keyword>
<evidence type="ECO:0000256" key="5">
    <source>
        <dbReference type="ARBA" id="ARBA00023163"/>
    </source>
</evidence>
<evidence type="ECO:0000259" key="7">
    <source>
        <dbReference type="Pfam" id="PF08281"/>
    </source>
</evidence>
<feature type="domain" description="RNA polymerase sigma-70 region 2" evidence="6">
    <location>
        <begin position="24"/>
        <end position="90"/>
    </location>
</feature>
<dbReference type="EMBL" id="JBHUPD010000002">
    <property type="protein sequence ID" value="MFD2872717.1"/>
    <property type="molecule type" value="Genomic_DNA"/>
</dbReference>
<dbReference type="NCBIfam" id="TIGR02937">
    <property type="entry name" value="sigma70-ECF"/>
    <property type="match status" value="1"/>
</dbReference>
<evidence type="ECO:0000256" key="4">
    <source>
        <dbReference type="ARBA" id="ARBA00023125"/>
    </source>
</evidence>
<proteinExistence type="inferred from homology"/>
<dbReference type="Pfam" id="PF04542">
    <property type="entry name" value="Sigma70_r2"/>
    <property type="match status" value="1"/>
</dbReference>
<dbReference type="SUPFAM" id="SSF88659">
    <property type="entry name" value="Sigma3 and sigma4 domains of RNA polymerase sigma factors"/>
    <property type="match status" value="1"/>
</dbReference>
<dbReference type="Pfam" id="PF08281">
    <property type="entry name" value="Sigma70_r4_2"/>
    <property type="match status" value="1"/>
</dbReference>
<dbReference type="Gene3D" id="1.10.10.10">
    <property type="entry name" value="Winged helix-like DNA-binding domain superfamily/Winged helix DNA-binding domain"/>
    <property type="match status" value="1"/>
</dbReference>
<dbReference type="Proteomes" id="UP001597557">
    <property type="component" value="Unassembled WGS sequence"/>
</dbReference>
<dbReference type="InterPro" id="IPR007627">
    <property type="entry name" value="RNA_pol_sigma70_r2"/>
</dbReference>
<dbReference type="CDD" id="cd06171">
    <property type="entry name" value="Sigma70_r4"/>
    <property type="match status" value="1"/>
</dbReference>
<keyword evidence="3" id="KW-0731">Sigma factor</keyword>
<sequence>MNKIDDNSLMLLVKAGDLDRMSVLFERHSRSLYGFLFHMTGRRDVSEDLAQNVFYRMLKYRQGFTVNSHFSGWMYHIARNELKDHFKKRGAAAQYDQLDDHEERIGDGLLLDEHLEKKEARRGLAKAMLKLNEQDREILILSRFQELKYAEIGDIIGITPGAVKVRIYRAMQELKQIYLKIEHKTGIR</sequence>
<keyword evidence="4" id="KW-0238">DNA-binding</keyword>
<dbReference type="SUPFAM" id="SSF88946">
    <property type="entry name" value="Sigma2 domain of RNA polymerase sigma factors"/>
    <property type="match status" value="1"/>
</dbReference>